<protein>
    <submittedName>
        <fullName evidence="1">Uncharacterized protein</fullName>
    </submittedName>
</protein>
<accession>A0A0B7ARS5</accession>
<reference evidence="1" key="1">
    <citation type="submission" date="2014-12" db="EMBL/GenBank/DDBJ databases">
        <title>Insight into the proteome of Arion vulgaris.</title>
        <authorList>
            <person name="Aradska J."/>
            <person name="Bulat T."/>
            <person name="Smidak R."/>
            <person name="Sarate P."/>
            <person name="Gangsoo J."/>
            <person name="Sialana F."/>
            <person name="Bilban M."/>
            <person name="Lubec G."/>
        </authorList>
    </citation>
    <scope>NUCLEOTIDE SEQUENCE</scope>
    <source>
        <tissue evidence="1">Skin</tissue>
    </source>
</reference>
<organism evidence="1">
    <name type="scientific">Arion vulgaris</name>
    <dbReference type="NCBI Taxonomy" id="1028688"/>
    <lineage>
        <taxon>Eukaryota</taxon>
        <taxon>Metazoa</taxon>
        <taxon>Spiralia</taxon>
        <taxon>Lophotrochozoa</taxon>
        <taxon>Mollusca</taxon>
        <taxon>Gastropoda</taxon>
        <taxon>Heterobranchia</taxon>
        <taxon>Euthyneura</taxon>
        <taxon>Panpulmonata</taxon>
        <taxon>Eupulmonata</taxon>
        <taxon>Stylommatophora</taxon>
        <taxon>Helicina</taxon>
        <taxon>Arionoidea</taxon>
        <taxon>Arionidae</taxon>
        <taxon>Arion</taxon>
    </lineage>
</organism>
<proteinExistence type="predicted"/>
<name>A0A0B7ARS5_9EUPU</name>
<dbReference type="AlphaFoldDB" id="A0A0B7ARS5"/>
<dbReference type="EMBL" id="HACG01036417">
    <property type="protein sequence ID" value="CEK83282.1"/>
    <property type="molecule type" value="Transcribed_RNA"/>
</dbReference>
<gene>
    <name evidence="1" type="primary">ORF136260</name>
</gene>
<sequence>MARTRRKIIKKESGTYVTTTSSMTRRGHGGDKIPVEATDANIHAYSVTMSMIQQIKTSYVRRQ</sequence>
<evidence type="ECO:0000313" key="1">
    <source>
        <dbReference type="EMBL" id="CEK83282.1"/>
    </source>
</evidence>